<comment type="caution">
    <text evidence="2">The sequence shown here is derived from an EMBL/GenBank/DDBJ whole genome shotgun (WGS) entry which is preliminary data.</text>
</comment>
<dbReference type="Proteomes" id="UP001075354">
    <property type="component" value="Chromosome 8"/>
</dbReference>
<dbReference type="InterPro" id="IPR002698">
    <property type="entry name" value="FTHF_cligase"/>
</dbReference>
<sequence length="489" mass="54240">MLIGFFYLVFALPVSDNPSEITKVSIRKEIWTRLQAEGVVTTTNIFLNRIPNFKGAEEASQRFAETDEFFKAKSICINADRAQEKIQYLTVQAKKSLLIQIPLLIRKGYVKAIQAPEDLSEDQIQKLTSRSAIGKHGKTVQLSEDRKVDIVIMGSIAVTKQGKRIGKGAGFADIEYAMMLKLGMLKPETIVVTTVHDSQVYESLPSELFKDYDVGVDLIVTPTQVIRVSPKPPKTTGLNWSLLSGRRLKIFPILRQLREKDVSAGDTTELKEDSDVEARPRRPRRFPYRQLRERPHSSTGTGGGDGVGEGERGERTPRPRRHRRPRLPKSEGEEDGGGDGEAQSSGEGTPRPRRQRRPRREGGAQVGAEAGAEDGEFRPRPRRQGPRFPIDFSLRVSNMASDVRVRDLKNALAQCKVKPVNIKWRGQNGFALLHFTRQAGQAGDAPSSMDSVLAALRDLKVAAAEGDGVNVEPMDAVTRIEVTDEITAV</sequence>
<dbReference type="Gene3D" id="3.40.50.10420">
    <property type="entry name" value="NagB/RpiA/CoA transferase-like"/>
    <property type="match status" value="1"/>
</dbReference>
<feature type="compositionally biased region" description="Basic residues" evidence="1">
    <location>
        <begin position="318"/>
        <end position="327"/>
    </location>
</feature>
<dbReference type="EMBL" id="JAPTSV010000008">
    <property type="protein sequence ID" value="KAJ1525401.1"/>
    <property type="molecule type" value="Genomic_DNA"/>
</dbReference>
<name>A0AAV7XH53_9NEOP</name>
<evidence type="ECO:0000313" key="3">
    <source>
        <dbReference type="Proteomes" id="UP001075354"/>
    </source>
</evidence>
<dbReference type="InterPro" id="IPR035979">
    <property type="entry name" value="RBD_domain_sf"/>
</dbReference>
<dbReference type="GO" id="GO:0003676">
    <property type="term" value="F:nucleic acid binding"/>
    <property type="evidence" value="ECO:0007669"/>
    <property type="project" value="InterPro"/>
</dbReference>
<organism evidence="2 3">
    <name type="scientific">Megalurothrips usitatus</name>
    <name type="common">bean blossom thrips</name>
    <dbReference type="NCBI Taxonomy" id="439358"/>
    <lineage>
        <taxon>Eukaryota</taxon>
        <taxon>Metazoa</taxon>
        <taxon>Ecdysozoa</taxon>
        <taxon>Arthropoda</taxon>
        <taxon>Hexapoda</taxon>
        <taxon>Insecta</taxon>
        <taxon>Pterygota</taxon>
        <taxon>Neoptera</taxon>
        <taxon>Paraneoptera</taxon>
        <taxon>Thysanoptera</taxon>
        <taxon>Terebrantia</taxon>
        <taxon>Thripoidea</taxon>
        <taxon>Thripidae</taxon>
        <taxon>Megalurothrips</taxon>
    </lineage>
</organism>
<dbReference type="Pfam" id="PF01812">
    <property type="entry name" value="5-FTHF_cyc-lig"/>
    <property type="match status" value="1"/>
</dbReference>
<gene>
    <name evidence="2" type="ORF">ONE63_010216</name>
</gene>
<evidence type="ECO:0008006" key="4">
    <source>
        <dbReference type="Google" id="ProtNLM"/>
    </source>
</evidence>
<dbReference type="PANTHER" id="PTHR13017:SF0">
    <property type="entry name" value="METHENYLTETRAHYDROFOLATE SYNTHASE DOMAIN-CONTAINING PROTEIN"/>
    <property type="match status" value="1"/>
</dbReference>
<accession>A0AAV7XH53</accession>
<feature type="region of interest" description="Disordered" evidence="1">
    <location>
        <begin position="262"/>
        <end position="389"/>
    </location>
</feature>
<dbReference type="InterPro" id="IPR037171">
    <property type="entry name" value="NagB/RpiA_transferase-like"/>
</dbReference>
<evidence type="ECO:0000313" key="2">
    <source>
        <dbReference type="EMBL" id="KAJ1525401.1"/>
    </source>
</evidence>
<dbReference type="SUPFAM" id="SSF100950">
    <property type="entry name" value="NagB/RpiA/CoA transferase-like"/>
    <property type="match status" value="1"/>
</dbReference>
<dbReference type="SUPFAM" id="SSF54928">
    <property type="entry name" value="RNA-binding domain, RBD"/>
    <property type="match status" value="1"/>
</dbReference>
<reference evidence="2" key="1">
    <citation type="submission" date="2022-12" db="EMBL/GenBank/DDBJ databases">
        <title>Chromosome-level genome assembly of the bean flower thrips Megalurothrips usitatus.</title>
        <authorList>
            <person name="Ma L."/>
            <person name="Liu Q."/>
            <person name="Li H."/>
            <person name="Cai W."/>
        </authorList>
    </citation>
    <scope>NUCLEOTIDE SEQUENCE</scope>
    <source>
        <strain evidence="2">Cailab_2022a</strain>
    </source>
</reference>
<dbReference type="AlphaFoldDB" id="A0AAV7XH53"/>
<dbReference type="PANTHER" id="PTHR13017">
    <property type="entry name" value="5-FORMYLTETRAHYDROFOLATE CYCLO-LIGASE-RELATED"/>
    <property type="match status" value="1"/>
</dbReference>
<feature type="compositionally biased region" description="Basic and acidic residues" evidence="1">
    <location>
        <begin position="262"/>
        <end position="280"/>
    </location>
</feature>
<proteinExistence type="predicted"/>
<protein>
    <recommendedName>
        <fullName evidence="4">Methenyltetrahydrofolate synthase domain-containing protein</fullName>
    </recommendedName>
</protein>
<evidence type="ECO:0000256" key="1">
    <source>
        <dbReference type="SAM" id="MobiDB-lite"/>
    </source>
</evidence>
<dbReference type="InterPro" id="IPR024185">
    <property type="entry name" value="FTHF_cligase-like_sf"/>
</dbReference>
<keyword evidence="3" id="KW-1185">Reference proteome</keyword>
<dbReference type="GO" id="GO:0005737">
    <property type="term" value="C:cytoplasm"/>
    <property type="evidence" value="ECO:0007669"/>
    <property type="project" value="TreeGrafter"/>
</dbReference>